<dbReference type="Proteomes" id="UP000008392">
    <property type="component" value="Chromosome"/>
</dbReference>
<dbReference type="STRING" id="1005048.CFU_2106"/>
<reference evidence="1 2" key="2">
    <citation type="journal article" date="2006" name="J. Microbiol. Methods">
        <title>Genomic flank-sequencing of plasposon insertion sites for rapid identification of functional genes.</title>
        <authorList>
            <person name="Leveau J.H."/>
            <person name="Gerards S."/>
            <person name="Fritsche K."/>
            <person name="Zondag G."/>
            <person name="van Veen J.A."/>
        </authorList>
    </citation>
    <scope>NUCLEOTIDE SEQUENCE [LARGE SCALE GENOMIC DNA]</scope>
    <source>
        <strain evidence="1 2">Ter331</strain>
    </source>
</reference>
<reference evidence="1 2" key="5">
    <citation type="journal article" date="2011" name="ISME J.">
        <title>Dual transcriptional profiling of a bacterial/fungal confrontation: Collimonas fungivorans versus Aspergillus niger.</title>
        <authorList>
            <person name="Mela F."/>
            <person name="Fritsche K."/>
            <person name="de Boer W."/>
            <person name="van Veen J.A."/>
            <person name="de Graaff L.H."/>
            <person name="van den Berg M."/>
            <person name="Leveau J.H."/>
        </authorList>
    </citation>
    <scope>NUCLEOTIDE SEQUENCE [LARGE SCALE GENOMIC DNA]</scope>
    <source>
        <strain evidence="1 2">Ter331</strain>
    </source>
</reference>
<reference evidence="2" key="6">
    <citation type="submission" date="2011-05" db="EMBL/GenBank/DDBJ databases">
        <title>Complete sequence of Collimonas fungivorans Ter331.</title>
        <authorList>
            <person name="Leveau J.H."/>
        </authorList>
    </citation>
    <scope>NUCLEOTIDE SEQUENCE [LARGE SCALE GENOMIC DNA]</scope>
    <source>
        <strain evidence="2">Ter331</strain>
    </source>
</reference>
<gene>
    <name evidence="1" type="ordered locus">CFU_2106</name>
</gene>
<name>G0AGT1_COLFT</name>
<evidence type="ECO:0000313" key="1">
    <source>
        <dbReference type="EMBL" id="AEK61936.1"/>
    </source>
</evidence>
<reference evidence="1 2" key="3">
    <citation type="journal article" date="2008" name="FEMS Microbiol. Ecol.">
        <title>Identification and characterization of genes underlying chitinolysis in Collimonas fungivorans Ter331.</title>
        <authorList>
            <person name="Fritsche K."/>
            <person name="de Boer W."/>
            <person name="Gerards S."/>
            <person name="van den Berg M."/>
            <person name="van Veen J.A."/>
            <person name="Leveau J.H."/>
        </authorList>
    </citation>
    <scope>NUCLEOTIDE SEQUENCE [LARGE SCALE GENOMIC DNA]</scope>
    <source>
        <strain evidence="1 2">Ter331</strain>
    </source>
</reference>
<evidence type="ECO:0000313" key="2">
    <source>
        <dbReference type="Proteomes" id="UP000008392"/>
    </source>
</evidence>
<accession>G0AGT1</accession>
<reference evidence="1 2" key="4">
    <citation type="journal article" date="2010" name="Environ. Microbiol.">
        <title>The bacterial genus Collimonas: mycophagy, weathering and other adaptive solutions to life in oligotrophic soil environments.</title>
        <authorList>
            <person name="Leveau J.H."/>
            <person name="Uroz S."/>
            <person name="de Boer W."/>
        </authorList>
    </citation>
    <scope>NUCLEOTIDE SEQUENCE [LARGE SCALE GENOMIC DNA]</scope>
    <source>
        <strain evidence="1 2">Ter331</strain>
    </source>
</reference>
<keyword evidence="2" id="KW-1185">Reference proteome</keyword>
<dbReference type="AlphaFoldDB" id="G0AGT1"/>
<protein>
    <submittedName>
        <fullName evidence="1">Uncharacterized protein</fullName>
    </submittedName>
</protein>
<dbReference type="EMBL" id="CP002745">
    <property type="protein sequence ID" value="AEK61936.1"/>
    <property type="molecule type" value="Genomic_DNA"/>
</dbReference>
<reference evidence="1 2" key="1">
    <citation type="journal article" date="2004" name="Environ. Microbiol.">
        <title>Phylogeny-function analysis of (meta)genomic libraries: screening for expression of ribosomal RNA genes by large-insert library fluorescent in situ hybridization (LIL-FISH).</title>
        <authorList>
            <person name="Leveau J.H."/>
            <person name="Gerards S."/>
            <person name="de Boer W."/>
            <person name="van Veen J.A."/>
        </authorList>
    </citation>
    <scope>NUCLEOTIDE SEQUENCE [LARGE SCALE GENOMIC DNA]</scope>
    <source>
        <strain evidence="1 2">Ter331</strain>
    </source>
</reference>
<dbReference type="RefSeq" id="WP_014006089.1">
    <property type="nucleotide sequence ID" value="NC_015856.1"/>
</dbReference>
<proteinExistence type="predicted"/>
<sequence length="72" mass="7549">MLAKYIFVTGLITAIAVFGSERTAKSGAPTITPISPSSQIAPPKRLLAPALPAEPQPELEHVNIDGGIVKRT</sequence>
<dbReference type="HOGENOM" id="CLU_2715420_0_0_4"/>
<organism evidence="1 2">
    <name type="scientific">Collimonas fungivorans (strain Ter331)</name>
    <dbReference type="NCBI Taxonomy" id="1005048"/>
    <lineage>
        <taxon>Bacteria</taxon>
        <taxon>Pseudomonadati</taxon>
        <taxon>Pseudomonadota</taxon>
        <taxon>Betaproteobacteria</taxon>
        <taxon>Burkholderiales</taxon>
        <taxon>Oxalobacteraceae</taxon>
        <taxon>Collimonas</taxon>
    </lineage>
</organism>
<dbReference type="KEGG" id="cfu:CFU_2106"/>